<evidence type="ECO:0000313" key="1">
    <source>
        <dbReference type="EMBL" id="BBG24863.1"/>
    </source>
</evidence>
<dbReference type="AlphaFoldDB" id="A0A510E6J3"/>
<accession>A0A510DXA7</accession>
<dbReference type="RefSeq" id="WP_149528711.1">
    <property type="nucleotide sequence ID" value="NZ_AP018929.1"/>
</dbReference>
<dbReference type="EMBL" id="AP018929">
    <property type="protein sequence ID" value="BBG24863.1"/>
    <property type="molecule type" value="Genomic_DNA"/>
</dbReference>
<accession>A0A510E6J3</accession>
<reference evidence="2 3" key="2">
    <citation type="journal article" date="2020" name="Int. J. Syst. Evol. Microbiol.">
        <title>Sulfuracidifex tepidarius gen. nov., sp. nov. and transfer of Sulfolobus metallicus Huber and Stetter 1992 to the genus Sulfuracidifex as Sulfuracidifex metallicus comb. nov.</title>
        <authorList>
            <person name="Itoh T."/>
            <person name="Miura T."/>
            <person name="Sakai H.D."/>
            <person name="Kato S."/>
            <person name="Ohkuma M."/>
            <person name="Takashina T."/>
        </authorList>
    </citation>
    <scope>NUCLEOTIDE SEQUENCE</scope>
    <source>
        <strain evidence="1 3">IC-006</strain>
        <strain evidence="2">IC-007</strain>
    </source>
</reference>
<reference evidence="4" key="1">
    <citation type="submission" date="2018-09" db="EMBL/GenBank/DDBJ databases">
        <title>Complete Genome Sequencing of Sulfolobus sp. JCM 16834.</title>
        <authorList>
            <person name="Kato S."/>
            <person name="Itoh T."/>
            <person name="Ohkuma M."/>
        </authorList>
    </citation>
    <scope>NUCLEOTIDE SEQUENCE [LARGE SCALE GENOMIC DNA]</scope>
    <source>
        <strain evidence="4">IC-007</strain>
    </source>
</reference>
<protein>
    <submittedName>
        <fullName evidence="2">Uncharacterized protein</fullName>
    </submittedName>
</protein>
<proteinExistence type="predicted"/>
<evidence type="ECO:0000313" key="4">
    <source>
        <dbReference type="Proteomes" id="UP000325030"/>
    </source>
</evidence>
<sequence length="96" mass="10648">MRNLSLTLRKDGRTVLIFNGREKAWTIVASSIKKFMDITAIYTVRGESPGKLAPSSLRNNTLIVCKTKVNERKESINVASSSFVNTGKDIEALFLS</sequence>
<name>A0A510E6J3_9CREN</name>
<dbReference type="Proteomes" id="UP000325030">
    <property type="component" value="Chromosome"/>
</dbReference>
<dbReference type="Proteomes" id="UP000322983">
    <property type="component" value="Chromosome"/>
</dbReference>
<organism evidence="2 4">
    <name type="scientific">Sulfuracidifex tepidarius</name>
    <dbReference type="NCBI Taxonomy" id="1294262"/>
    <lineage>
        <taxon>Archaea</taxon>
        <taxon>Thermoproteota</taxon>
        <taxon>Thermoprotei</taxon>
        <taxon>Sulfolobales</taxon>
        <taxon>Sulfolobaceae</taxon>
        <taxon>Sulfuracidifex</taxon>
    </lineage>
</organism>
<evidence type="ECO:0000313" key="2">
    <source>
        <dbReference type="EMBL" id="BBG27648.1"/>
    </source>
</evidence>
<evidence type="ECO:0000313" key="3">
    <source>
        <dbReference type="Proteomes" id="UP000322983"/>
    </source>
</evidence>
<dbReference type="KEGG" id="step:IC006_2197"/>
<dbReference type="GeneID" id="41718518"/>
<keyword evidence="3" id="KW-1185">Reference proteome</keyword>
<gene>
    <name evidence="1" type="ORF">IC006_2197</name>
    <name evidence="2" type="ORF">IC007_2202</name>
</gene>
<dbReference type="EMBL" id="AP018930">
    <property type="protein sequence ID" value="BBG27648.1"/>
    <property type="molecule type" value="Genomic_DNA"/>
</dbReference>